<proteinExistence type="predicted"/>
<dbReference type="Pfam" id="PF07563">
    <property type="entry name" value="DUF1541"/>
    <property type="match status" value="2"/>
</dbReference>
<sequence length="203" mass="21227">MNARAIAAAFALTLSFSALAACQGNNSSSGHIPQNPAGSPKPSTQVAPPSSTQTMPSSHAYPTNGGPAPSGIATASSARYKVGDTVKLNADHLPSMKGATATIKGAYKTTAYEVDFTPSNGRTPIHEHKWVVHEELKNPGTAPLAKGTSITINTEHLPGMKGAKGSVDEAKNTTVYMVDYQGPDGTKFTNHKWVIEEEITPAK</sequence>
<reference evidence="4 5" key="1">
    <citation type="submission" date="2017-06" db="EMBL/GenBank/DDBJ databases">
        <authorList>
            <consortium name="Pathogen Informatics"/>
        </authorList>
    </citation>
    <scope>NUCLEOTIDE SEQUENCE [LARGE SCALE GENOMIC DNA]</scope>
    <source>
        <strain evidence="4 5">NCTC13039</strain>
    </source>
</reference>
<dbReference type="EMBL" id="LT906453">
    <property type="protein sequence ID" value="SNV17433.1"/>
    <property type="molecule type" value="Genomic_DNA"/>
</dbReference>
<dbReference type="KEGG" id="dco:SAMEA4475696_0204"/>
<name>A0A239V7H8_9MICO</name>
<feature type="compositionally biased region" description="Polar residues" evidence="1">
    <location>
        <begin position="41"/>
        <end position="61"/>
    </location>
</feature>
<protein>
    <submittedName>
        <fullName evidence="4">Protein of uncharacterized function (DUF1541)</fullName>
    </submittedName>
</protein>
<dbReference type="OrthoDB" id="1701949at2"/>
<feature type="domain" description="DUF1541" evidence="3">
    <location>
        <begin position="146"/>
        <end position="196"/>
    </location>
</feature>
<gene>
    <name evidence="4" type="primary">ydhK</name>
    <name evidence="4" type="ORF">SAMEA4475696_00204</name>
</gene>
<dbReference type="AlphaFoldDB" id="A0A239V7H8"/>
<dbReference type="GeneID" id="63458507"/>
<keyword evidence="2" id="KW-0732">Signal</keyword>
<keyword evidence="5" id="KW-1185">Reference proteome</keyword>
<evidence type="ECO:0000313" key="4">
    <source>
        <dbReference type="EMBL" id="SNV17433.1"/>
    </source>
</evidence>
<dbReference type="RefSeq" id="WP_084441102.1">
    <property type="nucleotide sequence ID" value="NZ_LT906453.1"/>
</dbReference>
<feature type="chain" id="PRO_5011223558" evidence="2">
    <location>
        <begin position="21"/>
        <end position="203"/>
    </location>
</feature>
<feature type="signal peptide" evidence="2">
    <location>
        <begin position="1"/>
        <end position="20"/>
    </location>
</feature>
<dbReference type="Gene3D" id="2.30.30.1210">
    <property type="entry name" value="Domain of unknown function DUF1541"/>
    <property type="match status" value="1"/>
</dbReference>
<dbReference type="PROSITE" id="PS51257">
    <property type="entry name" value="PROKAR_LIPOPROTEIN"/>
    <property type="match status" value="1"/>
</dbReference>
<evidence type="ECO:0000259" key="3">
    <source>
        <dbReference type="Pfam" id="PF07563"/>
    </source>
</evidence>
<dbReference type="Proteomes" id="UP000242637">
    <property type="component" value="Chromosome 1"/>
</dbReference>
<evidence type="ECO:0000256" key="2">
    <source>
        <dbReference type="SAM" id="SignalP"/>
    </source>
</evidence>
<evidence type="ECO:0000256" key="1">
    <source>
        <dbReference type="SAM" id="MobiDB-lite"/>
    </source>
</evidence>
<dbReference type="InterPro" id="IPR011438">
    <property type="entry name" value="DUF1541"/>
</dbReference>
<feature type="region of interest" description="Disordered" evidence="1">
    <location>
        <begin position="25"/>
        <end position="73"/>
    </location>
</feature>
<organism evidence="4 5">
    <name type="scientific">Dermatophilus congolensis</name>
    <dbReference type="NCBI Taxonomy" id="1863"/>
    <lineage>
        <taxon>Bacteria</taxon>
        <taxon>Bacillati</taxon>
        <taxon>Actinomycetota</taxon>
        <taxon>Actinomycetes</taxon>
        <taxon>Micrococcales</taxon>
        <taxon>Dermatophilaceae</taxon>
        <taxon>Dermatophilus</taxon>
    </lineage>
</organism>
<evidence type="ECO:0000313" key="5">
    <source>
        <dbReference type="Proteomes" id="UP000242637"/>
    </source>
</evidence>
<accession>A0A239V7H8</accession>
<dbReference type="STRING" id="1121387.GCA_000429885_01510"/>
<feature type="domain" description="DUF1541" evidence="3">
    <location>
        <begin position="82"/>
        <end position="133"/>
    </location>
</feature>